<evidence type="ECO:0000313" key="15">
    <source>
        <dbReference type="EMBL" id="MEO3716702.1"/>
    </source>
</evidence>
<organism evidence="15 16">
    <name type="scientific">Corynebacterium amycolatum</name>
    <dbReference type="NCBI Taxonomy" id="43765"/>
    <lineage>
        <taxon>Bacteria</taxon>
        <taxon>Bacillati</taxon>
        <taxon>Actinomycetota</taxon>
        <taxon>Actinomycetes</taxon>
        <taxon>Mycobacteriales</taxon>
        <taxon>Corynebacteriaceae</taxon>
        <taxon>Corynebacterium</taxon>
    </lineage>
</organism>
<dbReference type="InterPro" id="IPR006700">
    <property type="entry name" value="RsmE"/>
</dbReference>
<gene>
    <name evidence="15" type="ORF">QP460_003745</name>
</gene>
<evidence type="ECO:0000256" key="10">
    <source>
        <dbReference type="ARBA" id="ARBA00025699"/>
    </source>
</evidence>
<dbReference type="EMBL" id="JASOOY020000011">
    <property type="protein sequence ID" value="MEO3716702.1"/>
    <property type="molecule type" value="Genomic_DNA"/>
</dbReference>
<evidence type="ECO:0000256" key="12">
    <source>
        <dbReference type="PIRNR" id="PIRNR015601"/>
    </source>
</evidence>
<keyword evidence="7 12" id="KW-0489">Methyltransferase</keyword>
<dbReference type="InterPro" id="IPR046887">
    <property type="entry name" value="RsmE_PUA-like"/>
</dbReference>
<evidence type="ECO:0000256" key="7">
    <source>
        <dbReference type="ARBA" id="ARBA00022603"/>
    </source>
</evidence>
<evidence type="ECO:0000256" key="6">
    <source>
        <dbReference type="ARBA" id="ARBA00022552"/>
    </source>
</evidence>
<dbReference type="EC" id="2.1.1.193" evidence="3 12"/>
<evidence type="ECO:0000259" key="13">
    <source>
        <dbReference type="Pfam" id="PF04452"/>
    </source>
</evidence>
<dbReference type="CDD" id="cd18084">
    <property type="entry name" value="RsmE-like"/>
    <property type="match status" value="1"/>
</dbReference>
<evidence type="ECO:0000256" key="4">
    <source>
        <dbReference type="ARBA" id="ARBA00013673"/>
    </source>
</evidence>
<comment type="function">
    <text evidence="10 12">Specifically methylates the N3 position of the uracil ring of uridine 1498 (m3U1498) in 16S rRNA. Acts on the fully assembled 30S ribosomal subunit.</text>
</comment>
<dbReference type="RefSeq" id="WP_048732695.1">
    <property type="nucleotide sequence ID" value="NZ_JASOOY020000011.1"/>
</dbReference>
<comment type="similarity">
    <text evidence="2 12">Belongs to the RNA methyltransferase RsmE family.</text>
</comment>
<dbReference type="InterPro" id="IPR029026">
    <property type="entry name" value="tRNA_m1G_MTases_N"/>
</dbReference>
<evidence type="ECO:0000256" key="5">
    <source>
        <dbReference type="ARBA" id="ARBA00022490"/>
    </source>
</evidence>
<comment type="caution">
    <text evidence="15">The sequence shown here is derived from an EMBL/GenBank/DDBJ whole genome shotgun (WGS) entry which is preliminary data.</text>
</comment>
<dbReference type="Pfam" id="PF04452">
    <property type="entry name" value="Methyltrans_RNA"/>
    <property type="match status" value="1"/>
</dbReference>
<dbReference type="Proteomes" id="UP001223646">
    <property type="component" value="Unassembled WGS sequence"/>
</dbReference>
<evidence type="ECO:0000256" key="8">
    <source>
        <dbReference type="ARBA" id="ARBA00022679"/>
    </source>
</evidence>
<keyword evidence="6 12" id="KW-0698">rRNA processing</keyword>
<evidence type="ECO:0000259" key="14">
    <source>
        <dbReference type="Pfam" id="PF20260"/>
    </source>
</evidence>
<keyword evidence="5 12" id="KW-0963">Cytoplasm</keyword>
<dbReference type="InterPro" id="IPR046886">
    <property type="entry name" value="RsmE_MTase_dom"/>
</dbReference>
<dbReference type="InterPro" id="IPR029028">
    <property type="entry name" value="Alpha/beta_knot_MTases"/>
</dbReference>
<dbReference type="SUPFAM" id="SSF75217">
    <property type="entry name" value="alpha/beta knot"/>
    <property type="match status" value="1"/>
</dbReference>
<keyword evidence="9 12" id="KW-0949">S-adenosyl-L-methionine</keyword>
<comment type="catalytic activity">
    <reaction evidence="11 12">
        <text>uridine(1498) in 16S rRNA + S-adenosyl-L-methionine = N(3)-methyluridine(1498) in 16S rRNA + S-adenosyl-L-homocysteine + H(+)</text>
        <dbReference type="Rhea" id="RHEA:42920"/>
        <dbReference type="Rhea" id="RHEA-COMP:10283"/>
        <dbReference type="Rhea" id="RHEA-COMP:10284"/>
        <dbReference type="ChEBI" id="CHEBI:15378"/>
        <dbReference type="ChEBI" id="CHEBI:57856"/>
        <dbReference type="ChEBI" id="CHEBI:59789"/>
        <dbReference type="ChEBI" id="CHEBI:65315"/>
        <dbReference type="ChEBI" id="CHEBI:74502"/>
        <dbReference type="EC" id="2.1.1.193"/>
    </reaction>
</comment>
<dbReference type="GO" id="GO:0070475">
    <property type="term" value="P:rRNA base methylation"/>
    <property type="evidence" value="ECO:0007669"/>
    <property type="project" value="TreeGrafter"/>
</dbReference>
<dbReference type="Gene3D" id="2.40.240.20">
    <property type="entry name" value="Hypothetical PUA domain-like, domain 1"/>
    <property type="match status" value="1"/>
</dbReference>
<dbReference type="GO" id="GO:0070042">
    <property type="term" value="F:rRNA (uridine-N3-)-methyltransferase activity"/>
    <property type="evidence" value="ECO:0007669"/>
    <property type="project" value="TreeGrafter"/>
</dbReference>
<evidence type="ECO:0000256" key="1">
    <source>
        <dbReference type="ARBA" id="ARBA00004496"/>
    </source>
</evidence>
<evidence type="ECO:0000256" key="3">
    <source>
        <dbReference type="ARBA" id="ARBA00012328"/>
    </source>
</evidence>
<evidence type="ECO:0000256" key="2">
    <source>
        <dbReference type="ARBA" id="ARBA00005528"/>
    </source>
</evidence>
<reference evidence="15" key="2">
    <citation type="submission" date="2024-05" db="EMBL/GenBank/DDBJ databases">
        <authorList>
            <person name="Wolfe A."/>
        </authorList>
    </citation>
    <scope>NUCLEOTIDE SEQUENCE</scope>
    <source>
        <strain evidence="15">UMB1064</strain>
    </source>
</reference>
<feature type="domain" description="Ribosomal RNA small subunit methyltransferase E methyltransferase" evidence="13">
    <location>
        <begin position="77"/>
        <end position="244"/>
    </location>
</feature>
<name>A0AAW9SHK5_CORAY</name>
<comment type="subcellular location">
    <subcellularLocation>
        <location evidence="1 12">Cytoplasm</location>
    </subcellularLocation>
</comment>
<reference evidence="15" key="1">
    <citation type="submission" date="2023-05" db="EMBL/GenBank/DDBJ databases">
        <authorList>
            <person name="Du J."/>
        </authorList>
    </citation>
    <scope>NUCLEOTIDE SEQUENCE</scope>
    <source>
        <strain evidence="15">UMB1064</strain>
    </source>
</reference>
<protein>
    <recommendedName>
        <fullName evidence="4 12">Ribosomal RNA small subunit methyltransferase E</fullName>
        <ecNumber evidence="3 12">2.1.1.193</ecNumber>
    </recommendedName>
</protein>
<dbReference type="SUPFAM" id="SSF88697">
    <property type="entry name" value="PUA domain-like"/>
    <property type="match status" value="1"/>
</dbReference>
<evidence type="ECO:0000256" key="9">
    <source>
        <dbReference type="ARBA" id="ARBA00022691"/>
    </source>
</evidence>
<dbReference type="NCBIfam" id="TIGR00046">
    <property type="entry name" value="RsmE family RNA methyltransferase"/>
    <property type="match status" value="1"/>
</dbReference>
<keyword evidence="8 12" id="KW-0808">Transferase</keyword>
<dbReference type="Pfam" id="PF20260">
    <property type="entry name" value="PUA_4"/>
    <property type="match status" value="1"/>
</dbReference>
<dbReference type="Gene3D" id="3.40.1280.10">
    <property type="match status" value="1"/>
</dbReference>
<dbReference type="NCBIfam" id="NF008693">
    <property type="entry name" value="PRK11713.2-3"/>
    <property type="match status" value="1"/>
</dbReference>
<dbReference type="InterPro" id="IPR015947">
    <property type="entry name" value="PUA-like_sf"/>
</dbReference>
<dbReference type="AlphaFoldDB" id="A0AAW9SHK5"/>
<feature type="domain" description="Ribosomal RNA small subunit methyltransferase E PUA-like" evidence="14">
    <location>
        <begin position="24"/>
        <end position="67"/>
    </location>
</feature>
<proteinExistence type="inferred from homology"/>
<dbReference type="GO" id="GO:0005737">
    <property type="term" value="C:cytoplasm"/>
    <property type="evidence" value="ECO:0007669"/>
    <property type="project" value="UniProtKB-SubCell"/>
</dbReference>
<dbReference type="PANTHER" id="PTHR30027:SF3">
    <property type="entry name" value="16S RRNA (URACIL(1498)-N(3))-METHYLTRANSFERASE"/>
    <property type="match status" value="1"/>
</dbReference>
<sequence>MSLPVFLGEFTELPRPEEIIRILGSEAKHISVRRLKEGSEILLANGADKVVRAQLMHVDPREVHVRVVAAEERPRPRPHVTVVQALPKSDRAELAVDLMTEAGVDEIIPWAAVNCVARWQGTAKVTKSRAKWQSAAREAAKQARRAWIPPVADLHSSADIEQLIRETTSAGGAAAVLHEEETAPFADFAARAANADKVLFIVGPEGGVSPGELEAFRDAGASSVVLGPTVLRSALAGAAALCALGPLTKRWGGAPTRGQ</sequence>
<evidence type="ECO:0000256" key="11">
    <source>
        <dbReference type="ARBA" id="ARBA00047944"/>
    </source>
</evidence>
<evidence type="ECO:0000313" key="16">
    <source>
        <dbReference type="Proteomes" id="UP001223646"/>
    </source>
</evidence>
<accession>A0AAW9SHK5</accession>
<dbReference type="PIRSF" id="PIRSF015601">
    <property type="entry name" value="MTase_slr0722"/>
    <property type="match status" value="1"/>
</dbReference>
<dbReference type="PANTHER" id="PTHR30027">
    <property type="entry name" value="RIBOSOMAL RNA SMALL SUBUNIT METHYLTRANSFERASE E"/>
    <property type="match status" value="1"/>
</dbReference>